<dbReference type="InterPro" id="IPR007462">
    <property type="entry name" value="COV1-like"/>
</dbReference>
<keyword evidence="1" id="KW-1133">Transmembrane helix</keyword>
<dbReference type="Pfam" id="PF04367">
    <property type="entry name" value="DUF502"/>
    <property type="match status" value="1"/>
</dbReference>
<proteinExistence type="predicted"/>
<dbReference type="PANTHER" id="PTHR31876:SF26">
    <property type="entry name" value="PROTEIN LIKE COV 2"/>
    <property type="match status" value="1"/>
</dbReference>
<dbReference type="EMBL" id="FXBB01000009">
    <property type="protein sequence ID" value="SMG23250.1"/>
    <property type="molecule type" value="Genomic_DNA"/>
</dbReference>
<protein>
    <submittedName>
        <fullName evidence="2">Uncharacterized membrane protein</fullName>
    </submittedName>
</protein>
<dbReference type="RefSeq" id="WP_085544232.1">
    <property type="nucleotide sequence ID" value="NZ_FXBB01000009.1"/>
</dbReference>
<evidence type="ECO:0000313" key="2">
    <source>
        <dbReference type="EMBL" id="SMG23250.1"/>
    </source>
</evidence>
<dbReference type="Proteomes" id="UP000193355">
    <property type="component" value="Unassembled WGS sequence"/>
</dbReference>
<name>A0A1X7J6X4_9BACT</name>
<gene>
    <name evidence="2" type="ORF">SAMN06275492_1097</name>
</gene>
<dbReference type="PANTHER" id="PTHR31876">
    <property type="entry name" value="COV-LIKE PROTEIN 1"/>
    <property type="match status" value="1"/>
</dbReference>
<dbReference type="OrthoDB" id="9780267at2"/>
<keyword evidence="1" id="KW-0472">Membrane</keyword>
<accession>A0A1X7J6X4</accession>
<keyword evidence="3" id="KW-1185">Reference proteome</keyword>
<evidence type="ECO:0000313" key="3">
    <source>
        <dbReference type="Proteomes" id="UP000193355"/>
    </source>
</evidence>
<organism evidence="2 3">
    <name type="scientific">Dethiosulfovibrio salsuginis</name>
    <dbReference type="NCBI Taxonomy" id="561720"/>
    <lineage>
        <taxon>Bacteria</taxon>
        <taxon>Thermotogati</taxon>
        <taxon>Synergistota</taxon>
        <taxon>Synergistia</taxon>
        <taxon>Synergistales</taxon>
        <taxon>Dethiosulfovibrionaceae</taxon>
        <taxon>Dethiosulfovibrio</taxon>
    </lineage>
</organism>
<dbReference type="AlphaFoldDB" id="A0A1X7J6X4"/>
<keyword evidence="1" id="KW-0812">Transmembrane</keyword>
<feature type="transmembrane region" description="Helical" evidence="1">
    <location>
        <begin position="70"/>
        <end position="89"/>
    </location>
</feature>
<dbReference type="STRING" id="561720.SAMN06275492_1097"/>
<feature type="transmembrane region" description="Helical" evidence="1">
    <location>
        <begin position="29"/>
        <end position="50"/>
    </location>
</feature>
<reference evidence="3" key="1">
    <citation type="submission" date="2017-04" db="EMBL/GenBank/DDBJ databases">
        <authorList>
            <person name="Varghese N."/>
            <person name="Submissions S."/>
        </authorList>
    </citation>
    <scope>NUCLEOTIDE SEQUENCE [LARGE SCALE GENOMIC DNA]</scope>
    <source>
        <strain evidence="3">USBA 82</strain>
    </source>
</reference>
<sequence>MSDFEKTPPSNDHSGDNKSPLLKRFGKNFATGLLVFLPLAILIFIVRLLIQTVTVVGKTLFGFTESVEATMVIFVLLIMVITYAGSKFAKREIWTLNSLEKAIIAIPLAGSWYETIKDLVGSFTGTGKTDAYLGVVRVPVGRGHVLGFVTRKDTGPDGEVSLSIFMPTSPNPTSGIVLFFREEDVQYVDITPEHAFKIIISLGLKR</sequence>
<evidence type="ECO:0000256" key="1">
    <source>
        <dbReference type="SAM" id="Phobius"/>
    </source>
</evidence>